<proteinExistence type="predicted"/>
<evidence type="ECO:0000313" key="2">
    <source>
        <dbReference type="Proteomes" id="UP000314294"/>
    </source>
</evidence>
<protein>
    <submittedName>
        <fullName evidence="1">Uncharacterized protein</fullName>
    </submittedName>
</protein>
<evidence type="ECO:0000313" key="1">
    <source>
        <dbReference type="EMBL" id="TNN72800.1"/>
    </source>
</evidence>
<reference evidence="1 2" key="1">
    <citation type="submission" date="2019-03" db="EMBL/GenBank/DDBJ databases">
        <title>First draft genome of Liparis tanakae, snailfish: a comprehensive survey of snailfish specific genes.</title>
        <authorList>
            <person name="Kim W."/>
            <person name="Song I."/>
            <person name="Jeong J.-H."/>
            <person name="Kim D."/>
            <person name="Kim S."/>
            <person name="Ryu S."/>
            <person name="Song J.Y."/>
            <person name="Lee S.K."/>
        </authorList>
    </citation>
    <scope>NUCLEOTIDE SEQUENCE [LARGE SCALE GENOMIC DNA]</scope>
    <source>
        <tissue evidence="1">Muscle</tissue>
    </source>
</reference>
<keyword evidence="2" id="KW-1185">Reference proteome</keyword>
<sequence>MEGEEEIFTGRLCLHLVDLRTSVCWLRSISARLFESLLPNVHSTKGGIWLLGMVDLFFSGGILEGAGRGVPLFPKILHASSLICGCSSCPVTGTVTPEHSAAAKHLAPSPTVQMKNKHNLPF</sequence>
<name>A0A4Z2I4P8_9TELE</name>
<dbReference type="EMBL" id="SRLO01000132">
    <property type="protein sequence ID" value="TNN72800.1"/>
    <property type="molecule type" value="Genomic_DNA"/>
</dbReference>
<organism evidence="1 2">
    <name type="scientific">Liparis tanakae</name>
    <name type="common">Tanaka's snailfish</name>
    <dbReference type="NCBI Taxonomy" id="230148"/>
    <lineage>
        <taxon>Eukaryota</taxon>
        <taxon>Metazoa</taxon>
        <taxon>Chordata</taxon>
        <taxon>Craniata</taxon>
        <taxon>Vertebrata</taxon>
        <taxon>Euteleostomi</taxon>
        <taxon>Actinopterygii</taxon>
        <taxon>Neopterygii</taxon>
        <taxon>Teleostei</taxon>
        <taxon>Neoteleostei</taxon>
        <taxon>Acanthomorphata</taxon>
        <taxon>Eupercaria</taxon>
        <taxon>Perciformes</taxon>
        <taxon>Cottioidei</taxon>
        <taxon>Cottales</taxon>
        <taxon>Liparidae</taxon>
        <taxon>Liparis</taxon>
    </lineage>
</organism>
<dbReference type="Proteomes" id="UP000314294">
    <property type="component" value="Unassembled WGS sequence"/>
</dbReference>
<dbReference type="AlphaFoldDB" id="A0A4Z2I4P8"/>
<comment type="caution">
    <text evidence="1">The sequence shown here is derived from an EMBL/GenBank/DDBJ whole genome shotgun (WGS) entry which is preliminary data.</text>
</comment>
<gene>
    <name evidence="1" type="ORF">EYF80_016911</name>
</gene>
<accession>A0A4Z2I4P8</accession>